<feature type="region of interest" description="Disordered" evidence="1">
    <location>
        <begin position="23"/>
        <end position="50"/>
    </location>
</feature>
<organism evidence="2 3">
    <name type="scientific">Thermothielavioides terrestris (strain ATCC 38088 / NRRL 8126)</name>
    <name type="common">Thielavia terrestris</name>
    <dbReference type="NCBI Taxonomy" id="578455"/>
    <lineage>
        <taxon>Eukaryota</taxon>
        <taxon>Fungi</taxon>
        <taxon>Dikarya</taxon>
        <taxon>Ascomycota</taxon>
        <taxon>Pezizomycotina</taxon>
        <taxon>Sordariomycetes</taxon>
        <taxon>Sordariomycetidae</taxon>
        <taxon>Sordariales</taxon>
        <taxon>Chaetomiaceae</taxon>
        <taxon>Thermothielavioides</taxon>
        <taxon>Thermothielavioides terrestris</taxon>
    </lineage>
</organism>
<accession>G2RHS5</accession>
<dbReference type="eggNOG" id="KOG2827">
    <property type="taxonomic scope" value="Eukaryota"/>
</dbReference>
<dbReference type="HOGENOM" id="CLU_1628129_0_0_1"/>
<dbReference type="KEGG" id="ttt:THITE_2171579"/>
<sequence>MERKEKERRRKRWEQIVEMAERRQEEIKHGSKRVGLDGKWVEEKEVTGERTREAVLEAMKRGGYRDNLAALGGGEQAGSSSSADEEVDEVMDDEEEDEEESGTSKVSTPPSEPEPEPASKGKGKEKETGLGNGTGNGAVRKFIGFDEDEEFMSSDDEEDGGKV</sequence>
<feature type="region of interest" description="Disordered" evidence="1">
    <location>
        <begin position="62"/>
        <end position="163"/>
    </location>
</feature>
<evidence type="ECO:0000313" key="3">
    <source>
        <dbReference type="Proteomes" id="UP000008181"/>
    </source>
</evidence>
<reference evidence="2 3" key="1">
    <citation type="journal article" date="2011" name="Nat. Biotechnol.">
        <title>Comparative genomic analysis of the thermophilic biomass-degrading fungi Myceliophthora thermophila and Thielavia terrestris.</title>
        <authorList>
            <person name="Berka R.M."/>
            <person name="Grigoriev I.V."/>
            <person name="Otillar R."/>
            <person name="Salamov A."/>
            <person name="Grimwood J."/>
            <person name="Reid I."/>
            <person name="Ishmael N."/>
            <person name="John T."/>
            <person name="Darmond C."/>
            <person name="Moisan M.-C."/>
            <person name="Henrissat B."/>
            <person name="Coutinho P.M."/>
            <person name="Lombard V."/>
            <person name="Natvig D.O."/>
            <person name="Lindquist E."/>
            <person name="Schmutz J."/>
            <person name="Lucas S."/>
            <person name="Harris P."/>
            <person name="Powlowski J."/>
            <person name="Bellemare A."/>
            <person name="Taylor D."/>
            <person name="Butler G."/>
            <person name="de Vries R.P."/>
            <person name="Allijn I.E."/>
            <person name="van den Brink J."/>
            <person name="Ushinsky S."/>
            <person name="Storms R."/>
            <person name="Powell A.J."/>
            <person name="Paulsen I.T."/>
            <person name="Elbourne L.D.H."/>
            <person name="Baker S.E."/>
            <person name="Magnuson J."/>
            <person name="LaBoissiere S."/>
            <person name="Clutterbuck A.J."/>
            <person name="Martinez D."/>
            <person name="Wogulis M."/>
            <person name="de Leon A.L."/>
            <person name="Rey M.W."/>
            <person name="Tsang A."/>
        </authorList>
    </citation>
    <scope>NUCLEOTIDE SEQUENCE [LARGE SCALE GENOMIC DNA]</scope>
    <source>
        <strain evidence="3">ATCC 38088 / NRRL 8126</strain>
    </source>
</reference>
<protein>
    <submittedName>
        <fullName evidence="2">Uncharacterized protein</fullName>
    </submittedName>
</protein>
<feature type="compositionally biased region" description="Acidic residues" evidence="1">
    <location>
        <begin position="145"/>
        <end position="163"/>
    </location>
</feature>
<dbReference type="AlphaFoldDB" id="G2RHS5"/>
<evidence type="ECO:0000313" key="2">
    <source>
        <dbReference type="EMBL" id="AEO71387.1"/>
    </source>
</evidence>
<dbReference type="Proteomes" id="UP000008181">
    <property type="component" value="Chromosome 6"/>
</dbReference>
<feature type="compositionally biased region" description="Acidic residues" evidence="1">
    <location>
        <begin position="83"/>
        <end position="101"/>
    </location>
</feature>
<dbReference type="OrthoDB" id="547031at2759"/>
<dbReference type="STRING" id="578455.G2RHS5"/>
<evidence type="ECO:0000256" key="1">
    <source>
        <dbReference type="SAM" id="MobiDB-lite"/>
    </source>
</evidence>
<proteinExistence type="predicted"/>
<gene>
    <name evidence="2" type="ORF">THITE_2171579</name>
</gene>
<keyword evidence="3" id="KW-1185">Reference proteome</keyword>
<dbReference type="EMBL" id="CP003014">
    <property type="protein sequence ID" value="AEO71387.1"/>
    <property type="molecule type" value="Genomic_DNA"/>
</dbReference>
<feature type="compositionally biased region" description="Basic and acidic residues" evidence="1">
    <location>
        <begin position="117"/>
        <end position="128"/>
    </location>
</feature>
<name>G2RHS5_THETT</name>
<dbReference type="RefSeq" id="XP_003657723.1">
    <property type="nucleotide sequence ID" value="XM_003657675.1"/>
</dbReference>
<dbReference type="GeneID" id="11522216"/>